<gene>
    <name evidence="1" type="ORF">IFM89_035762</name>
</gene>
<accession>A0A835H905</accession>
<protein>
    <submittedName>
        <fullName evidence="1">Uncharacterized protein</fullName>
    </submittedName>
</protein>
<proteinExistence type="predicted"/>
<evidence type="ECO:0000313" key="2">
    <source>
        <dbReference type="Proteomes" id="UP000631114"/>
    </source>
</evidence>
<organism evidence="1 2">
    <name type="scientific">Coptis chinensis</name>
    <dbReference type="NCBI Taxonomy" id="261450"/>
    <lineage>
        <taxon>Eukaryota</taxon>
        <taxon>Viridiplantae</taxon>
        <taxon>Streptophyta</taxon>
        <taxon>Embryophyta</taxon>
        <taxon>Tracheophyta</taxon>
        <taxon>Spermatophyta</taxon>
        <taxon>Magnoliopsida</taxon>
        <taxon>Ranunculales</taxon>
        <taxon>Ranunculaceae</taxon>
        <taxon>Coptidoideae</taxon>
        <taxon>Coptis</taxon>
    </lineage>
</organism>
<name>A0A835H905_9MAGN</name>
<comment type="caution">
    <text evidence="1">The sequence shown here is derived from an EMBL/GenBank/DDBJ whole genome shotgun (WGS) entry which is preliminary data.</text>
</comment>
<dbReference type="Proteomes" id="UP000631114">
    <property type="component" value="Unassembled WGS sequence"/>
</dbReference>
<dbReference type="EMBL" id="JADFTS010000008">
    <property type="protein sequence ID" value="KAF9594989.1"/>
    <property type="molecule type" value="Genomic_DNA"/>
</dbReference>
<reference evidence="1 2" key="1">
    <citation type="submission" date="2020-10" db="EMBL/GenBank/DDBJ databases">
        <title>The Coptis chinensis genome and diversification of protoberbering-type alkaloids.</title>
        <authorList>
            <person name="Wang B."/>
            <person name="Shu S."/>
            <person name="Song C."/>
            <person name="Liu Y."/>
        </authorList>
    </citation>
    <scope>NUCLEOTIDE SEQUENCE [LARGE SCALE GENOMIC DNA]</scope>
    <source>
        <strain evidence="1">HL-2020</strain>
        <tissue evidence="1">Leaf</tissue>
    </source>
</reference>
<dbReference type="OrthoDB" id="1855524at2759"/>
<keyword evidence="2" id="KW-1185">Reference proteome</keyword>
<dbReference type="InterPro" id="IPR038898">
    <property type="entry name" value="BROX"/>
</dbReference>
<dbReference type="PANTHER" id="PTHR23032">
    <property type="entry name" value="BRO1 DOMAIN-CONTAINING PROTEIN BROX"/>
    <property type="match status" value="1"/>
</dbReference>
<sequence length="121" mass="13677">MGCTSSVLKKTYIVGRKKKLVIPEVIVFVPTMRILVDTDLQRALKGIIPRDLVDKLSTLTSQISLLAEDTGGSAYIQLNGALERYLPVVLGLTKKVYSIEDKVEFRWKNLQDTRQIRTLKD</sequence>
<evidence type="ECO:0000313" key="1">
    <source>
        <dbReference type="EMBL" id="KAF9594989.1"/>
    </source>
</evidence>
<dbReference type="PANTHER" id="PTHR23032:SF2">
    <property type="entry name" value="ENDOSOMAL TARGETING BRO1-LIKE DOMAIN-CONTAINING PROTEIN"/>
    <property type="match status" value="1"/>
</dbReference>
<dbReference type="AlphaFoldDB" id="A0A835H905"/>